<keyword evidence="1" id="KW-0732">Signal</keyword>
<dbReference type="Proteomes" id="UP001374579">
    <property type="component" value="Unassembled WGS sequence"/>
</dbReference>
<proteinExistence type="predicted"/>
<gene>
    <name evidence="2" type="ORF">V1264_008822</name>
</gene>
<protein>
    <recommendedName>
        <fullName evidence="4">WAP domain-containing protein</fullName>
    </recommendedName>
</protein>
<dbReference type="PROSITE" id="PS51257">
    <property type="entry name" value="PROKAR_LIPOPROTEIN"/>
    <property type="match status" value="1"/>
</dbReference>
<dbReference type="EMBL" id="JBAMIC010000022">
    <property type="protein sequence ID" value="KAK7091091.1"/>
    <property type="molecule type" value="Genomic_DNA"/>
</dbReference>
<evidence type="ECO:0008006" key="4">
    <source>
        <dbReference type="Google" id="ProtNLM"/>
    </source>
</evidence>
<comment type="caution">
    <text evidence="2">The sequence shown here is derived from an EMBL/GenBank/DDBJ whole genome shotgun (WGS) entry which is preliminary data.</text>
</comment>
<feature type="signal peptide" evidence="1">
    <location>
        <begin position="1"/>
        <end position="18"/>
    </location>
</feature>
<feature type="chain" id="PRO_5042833005" description="WAP domain-containing protein" evidence="1">
    <location>
        <begin position="19"/>
        <end position="91"/>
    </location>
</feature>
<evidence type="ECO:0000313" key="2">
    <source>
        <dbReference type="EMBL" id="KAK7091091.1"/>
    </source>
</evidence>
<evidence type="ECO:0000313" key="3">
    <source>
        <dbReference type="Proteomes" id="UP001374579"/>
    </source>
</evidence>
<dbReference type="AlphaFoldDB" id="A0AAN9AQA9"/>
<reference evidence="2 3" key="1">
    <citation type="submission" date="2024-02" db="EMBL/GenBank/DDBJ databases">
        <title>Chromosome-scale genome assembly of the rough periwinkle Littorina saxatilis.</title>
        <authorList>
            <person name="De Jode A."/>
            <person name="Faria R."/>
            <person name="Formenti G."/>
            <person name="Sims Y."/>
            <person name="Smith T.P."/>
            <person name="Tracey A."/>
            <person name="Wood J.M.D."/>
            <person name="Zagrodzka Z.B."/>
            <person name="Johannesson K."/>
            <person name="Butlin R.K."/>
            <person name="Leder E.H."/>
        </authorList>
    </citation>
    <scope>NUCLEOTIDE SEQUENCE [LARGE SCALE GENOMIC DNA]</scope>
    <source>
        <strain evidence="2">Snail1</strain>
        <tissue evidence="2">Muscle</tissue>
    </source>
</reference>
<evidence type="ECO:0000256" key="1">
    <source>
        <dbReference type="SAM" id="SignalP"/>
    </source>
</evidence>
<name>A0AAN9AQA9_9CAEN</name>
<sequence>MKTILLLCLLGWLAAAYGCPDNWAPTKVDPSCDYVLAPHRRGRPNLRHFPCLDSAKDCAHGFQCCFTLPGHGCHSMCYNAATGEGGHQRGV</sequence>
<accession>A0AAN9AQA9</accession>
<keyword evidence="3" id="KW-1185">Reference proteome</keyword>
<organism evidence="2 3">
    <name type="scientific">Littorina saxatilis</name>
    <dbReference type="NCBI Taxonomy" id="31220"/>
    <lineage>
        <taxon>Eukaryota</taxon>
        <taxon>Metazoa</taxon>
        <taxon>Spiralia</taxon>
        <taxon>Lophotrochozoa</taxon>
        <taxon>Mollusca</taxon>
        <taxon>Gastropoda</taxon>
        <taxon>Caenogastropoda</taxon>
        <taxon>Littorinimorpha</taxon>
        <taxon>Littorinoidea</taxon>
        <taxon>Littorinidae</taxon>
        <taxon>Littorina</taxon>
    </lineage>
</organism>